<dbReference type="Proteomes" id="UP001168537">
    <property type="component" value="Unassembled WGS sequence"/>
</dbReference>
<dbReference type="Pfam" id="PF04525">
    <property type="entry name" value="LOR"/>
    <property type="match status" value="1"/>
</dbReference>
<reference evidence="1" key="1">
    <citation type="submission" date="2023-06" db="EMBL/GenBank/DDBJ databases">
        <title>Draft genome sequence of Nocardioides sp. SOB72.</title>
        <authorList>
            <person name="Zhang G."/>
        </authorList>
    </citation>
    <scope>NUCLEOTIDE SEQUENCE</scope>
    <source>
        <strain evidence="1">SOB72</strain>
    </source>
</reference>
<dbReference type="EMBL" id="JAUHJR010000001">
    <property type="protein sequence ID" value="MDN4160460.1"/>
    <property type="molecule type" value="Genomic_DNA"/>
</dbReference>
<evidence type="ECO:0000313" key="2">
    <source>
        <dbReference type="Proteomes" id="UP001168537"/>
    </source>
</evidence>
<protein>
    <recommendedName>
        <fullName evidence="3">Scramblase</fullName>
    </recommendedName>
</protein>
<evidence type="ECO:0008006" key="3">
    <source>
        <dbReference type="Google" id="ProtNLM"/>
    </source>
</evidence>
<gene>
    <name evidence="1" type="ORF">QWY29_03770</name>
</gene>
<name>A0ABT8EQN6_9ACTN</name>
<sequence length="189" mass="21164">MSASMYLPTFFVKQKIAMTTNRYELYAANPDGSFGQLYGLAEQKRLAFKEQVTFYSDASKSRAVFAFKARKRLDLNAGYDVTDETGQQIGFFRKDFGASLLRSTFHVEGPGYAGTGQERSQAVALIRRFTDIPFLPIHFDFAGSDGQPLLSVERQASMRDKYTVNVPDERVDFRVAAAIAVGLDALMQR</sequence>
<accession>A0ABT8EQN6</accession>
<keyword evidence="2" id="KW-1185">Reference proteome</keyword>
<dbReference type="RefSeq" id="WP_300959314.1">
    <property type="nucleotide sequence ID" value="NZ_JAUHJR010000001.1"/>
</dbReference>
<dbReference type="InterPro" id="IPR007612">
    <property type="entry name" value="LOR"/>
</dbReference>
<organism evidence="1 2">
    <name type="scientific">Nocardioides abyssi</name>
    <dbReference type="NCBI Taxonomy" id="3058370"/>
    <lineage>
        <taxon>Bacteria</taxon>
        <taxon>Bacillati</taxon>
        <taxon>Actinomycetota</taxon>
        <taxon>Actinomycetes</taxon>
        <taxon>Propionibacteriales</taxon>
        <taxon>Nocardioidaceae</taxon>
        <taxon>Nocardioides</taxon>
    </lineage>
</organism>
<proteinExistence type="predicted"/>
<comment type="caution">
    <text evidence="1">The sequence shown here is derived from an EMBL/GenBank/DDBJ whole genome shotgun (WGS) entry which is preliminary data.</text>
</comment>
<evidence type="ECO:0000313" key="1">
    <source>
        <dbReference type="EMBL" id="MDN4160460.1"/>
    </source>
</evidence>